<reference evidence="3" key="1">
    <citation type="submission" date="2016-11" db="UniProtKB">
        <authorList>
            <consortium name="WormBaseParasite"/>
        </authorList>
    </citation>
    <scope>IDENTIFICATION</scope>
</reference>
<feature type="region of interest" description="Disordered" evidence="1">
    <location>
        <begin position="36"/>
        <end position="70"/>
    </location>
</feature>
<evidence type="ECO:0000256" key="1">
    <source>
        <dbReference type="SAM" id="MobiDB-lite"/>
    </source>
</evidence>
<evidence type="ECO:0000313" key="2">
    <source>
        <dbReference type="Proteomes" id="UP000095283"/>
    </source>
</evidence>
<protein>
    <submittedName>
        <fullName evidence="3">Mediator of RNA polymerase II transcription subunit 24</fullName>
    </submittedName>
</protein>
<accession>A0A1I7XS59</accession>
<keyword evidence="2" id="KW-1185">Reference proteome</keyword>
<dbReference type="Proteomes" id="UP000095283">
    <property type="component" value="Unplaced"/>
</dbReference>
<organism evidence="2 3">
    <name type="scientific">Heterorhabditis bacteriophora</name>
    <name type="common">Entomopathogenic nematode worm</name>
    <dbReference type="NCBI Taxonomy" id="37862"/>
    <lineage>
        <taxon>Eukaryota</taxon>
        <taxon>Metazoa</taxon>
        <taxon>Ecdysozoa</taxon>
        <taxon>Nematoda</taxon>
        <taxon>Chromadorea</taxon>
        <taxon>Rhabditida</taxon>
        <taxon>Rhabditina</taxon>
        <taxon>Rhabditomorpha</taxon>
        <taxon>Strongyloidea</taxon>
        <taxon>Heterorhabditidae</taxon>
        <taxon>Heterorhabditis</taxon>
    </lineage>
</organism>
<sequence length="142" mass="16017">MLVIGRHYSISSPKMEFLENNEMQGTSKRLKPHLESAVPLDSSASTGINGNPKAPNPVNTPRAEKLSSQNSNWATDKWSFLLNCIEQINQLTTVAFGSNRLTWLKEFIKQHTLHIPPDAQKDFFGVSAWLCRGCCWLSRVYP</sequence>
<name>A0A1I7XS59_HETBA</name>
<proteinExistence type="predicted"/>
<evidence type="ECO:0000313" key="3">
    <source>
        <dbReference type="WBParaSite" id="Hba_20162"/>
    </source>
</evidence>
<dbReference type="AlphaFoldDB" id="A0A1I7XS59"/>
<dbReference type="WBParaSite" id="Hba_20162">
    <property type="protein sequence ID" value="Hba_20162"/>
    <property type="gene ID" value="Hba_20162"/>
</dbReference>